<evidence type="ECO:0000313" key="3">
    <source>
        <dbReference type="Proteomes" id="UP000295252"/>
    </source>
</evidence>
<name>A0A068U1L5_COFCA</name>
<dbReference type="GO" id="GO:0009534">
    <property type="term" value="C:chloroplast thylakoid"/>
    <property type="evidence" value="ECO:0007669"/>
    <property type="project" value="TreeGrafter"/>
</dbReference>
<dbReference type="PhylomeDB" id="A0A068U1L5"/>
<dbReference type="PANTHER" id="PTHR36734">
    <property type="entry name" value="YCF37-LIKE PROTEIN"/>
    <property type="match status" value="1"/>
</dbReference>
<dbReference type="AlphaFoldDB" id="A0A068U1L5"/>
<proteinExistence type="predicted"/>
<dbReference type="OrthoDB" id="782330at2759"/>
<dbReference type="InParanoid" id="A0A068U1L5"/>
<accession>A0A068U1L5</accession>
<reference evidence="3" key="1">
    <citation type="journal article" date="2014" name="Science">
        <title>The coffee genome provides insight into the convergent evolution of caffeine biosynthesis.</title>
        <authorList>
            <person name="Denoeud F."/>
            <person name="Carretero-Paulet L."/>
            <person name="Dereeper A."/>
            <person name="Droc G."/>
            <person name="Guyot R."/>
            <person name="Pietrella M."/>
            <person name="Zheng C."/>
            <person name="Alberti A."/>
            <person name="Anthony F."/>
            <person name="Aprea G."/>
            <person name="Aury J.M."/>
            <person name="Bento P."/>
            <person name="Bernard M."/>
            <person name="Bocs S."/>
            <person name="Campa C."/>
            <person name="Cenci A."/>
            <person name="Combes M.C."/>
            <person name="Crouzillat D."/>
            <person name="Da Silva C."/>
            <person name="Daddiego L."/>
            <person name="De Bellis F."/>
            <person name="Dussert S."/>
            <person name="Garsmeur O."/>
            <person name="Gayraud T."/>
            <person name="Guignon V."/>
            <person name="Jahn K."/>
            <person name="Jamilloux V."/>
            <person name="Joet T."/>
            <person name="Labadie K."/>
            <person name="Lan T."/>
            <person name="Leclercq J."/>
            <person name="Lepelley M."/>
            <person name="Leroy T."/>
            <person name="Li L.T."/>
            <person name="Librado P."/>
            <person name="Lopez L."/>
            <person name="Munoz A."/>
            <person name="Noel B."/>
            <person name="Pallavicini A."/>
            <person name="Perrotta G."/>
            <person name="Poncet V."/>
            <person name="Pot D."/>
            <person name="Priyono X."/>
            <person name="Rigoreau M."/>
            <person name="Rouard M."/>
            <person name="Rozas J."/>
            <person name="Tranchant-Dubreuil C."/>
            <person name="VanBuren R."/>
            <person name="Zhang Q."/>
            <person name="Andrade A.C."/>
            <person name="Argout X."/>
            <person name="Bertrand B."/>
            <person name="de Kochko A."/>
            <person name="Graziosi G."/>
            <person name="Henry R.J."/>
            <person name="Jayarama X."/>
            <person name="Ming R."/>
            <person name="Nagai C."/>
            <person name="Rounsley S."/>
            <person name="Sankoff D."/>
            <person name="Giuliano G."/>
            <person name="Albert V.A."/>
            <person name="Wincker P."/>
            <person name="Lashermes P."/>
        </authorList>
    </citation>
    <scope>NUCLEOTIDE SEQUENCE [LARGE SCALE GENOMIC DNA]</scope>
    <source>
        <strain evidence="3">cv. DH200-94</strain>
    </source>
</reference>
<dbReference type="Gramene" id="CDP02435">
    <property type="protein sequence ID" value="CDP02435"/>
    <property type="gene ID" value="GSCOC_T00039811001"/>
</dbReference>
<protein>
    <recommendedName>
        <fullName evidence="4">Synechocystis YCF37</fullName>
    </recommendedName>
</protein>
<evidence type="ECO:0000256" key="1">
    <source>
        <dbReference type="SAM" id="Coils"/>
    </source>
</evidence>
<keyword evidence="3" id="KW-1185">Reference proteome</keyword>
<keyword evidence="1" id="KW-0175">Coiled coil</keyword>
<sequence length="187" mass="19810">MIPVLNWWRISFSARRLVRGKAMASTSSIVARTLTLHCARHDHSVSHNSRVNRVAPVGIPGRRELLLLMTATTALKAGEMPSRAQDIGLFGLRKKLKKAEEAAEEIVREGFEAADKGVEVAGKGIEAAEKGLKTAEKDIVLAEKQIEGAVSFGGFAQAGVVAGAEFVGVLVATSVVNGILGPEAQKS</sequence>
<evidence type="ECO:0000313" key="2">
    <source>
        <dbReference type="EMBL" id="CDP02435.1"/>
    </source>
</evidence>
<gene>
    <name evidence="2" type="ORF">GSCOC_T00039811001</name>
</gene>
<feature type="coiled-coil region" evidence="1">
    <location>
        <begin position="89"/>
        <end position="145"/>
    </location>
</feature>
<organism evidence="2 3">
    <name type="scientific">Coffea canephora</name>
    <name type="common">Robusta coffee</name>
    <dbReference type="NCBI Taxonomy" id="49390"/>
    <lineage>
        <taxon>Eukaryota</taxon>
        <taxon>Viridiplantae</taxon>
        <taxon>Streptophyta</taxon>
        <taxon>Embryophyta</taxon>
        <taxon>Tracheophyta</taxon>
        <taxon>Spermatophyta</taxon>
        <taxon>Magnoliopsida</taxon>
        <taxon>eudicotyledons</taxon>
        <taxon>Gunneridae</taxon>
        <taxon>Pentapetalae</taxon>
        <taxon>asterids</taxon>
        <taxon>lamiids</taxon>
        <taxon>Gentianales</taxon>
        <taxon>Rubiaceae</taxon>
        <taxon>Ixoroideae</taxon>
        <taxon>Gardenieae complex</taxon>
        <taxon>Bertiereae - Coffeeae clade</taxon>
        <taxon>Coffeeae</taxon>
        <taxon>Coffea</taxon>
    </lineage>
</organism>
<dbReference type="STRING" id="49390.A0A068U1L5"/>
<dbReference type="EMBL" id="HG739092">
    <property type="protein sequence ID" value="CDP02435.1"/>
    <property type="molecule type" value="Genomic_DNA"/>
</dbReference>
<dbReference type="FunCoup" id="A0A068U1L5">
    <property type="interactions" value="465"/>
</dbReference>
<dbReference type="Proteomes" id="UP000295252">
    <property type="component" value="Chromosome IX"/>
</dbReference>
<evidence type="ECO:0008006" key="4">
    <source>
        <dbReference type="Google" id="ProtNLM"/>
    </source>
</evidence>
<dbReference type="PANTHER" id="PTHR36734:SF1">
    <property type="entry name" value="OS02G0815300 PROTEIN"/>
    <property type="match status" value="1"/>
</dbReference>
<dbReference type="OMA" id="HCEHTSH"/>